<dbReference type="EMBL" id="KQ087275">
    <property type="protein sequence ID" value="KLT38961.1"/>
    <property type="molecule type" value="Genomic_DNA"/>
</dbReference>
<name>A0A0J0XD17_9TREE</name>
<proteinExistence type="predicted"/>
<dbReference type="AlphaFoldDB" id="A0A0J0XD17"/>
<dbReference type="RefSeq" id="XP_018275452.1">
    <property type="nucleotide sequence ID" value="XM_018425615.1"/>
</dbReference>
<dbReference type="PANTHER" id="PTHR34826:SF2">
    <property type="entry name" value="UPF0590 PROTEIN C409.17C"/>
    <property type="match status" value="1"/>
</dbReference>
<dbReference type="InterPro" id="IPR013897">
    <property type="entry name" value="Duc1"/>
</dbReference>
<dbReference type="OrthoDB" id="2119945at2759"/>
<dbReference type="STRING" id="879819.A0A0J0XD17"/>
<protein>
    <submittedName>
        <fullName evidence="2">DUF1769-domain-containing protein</fullName>
    </submittedName>
</protein>
<dbReference type="Proteomes" id="UP000053611">
    <property type="component" value="Unassembled WGS sequence"/>
</dbReference>
<dbReference type="PANTHER" id="PTHR34826">
    <property type="entry name" value="UPF0590 PROTEIN C409.17C"/>
    <property type="match status" value="1"/>
</dbReference>
<evidence type="ECO:0000259" key="1">
    <source>
        <dbReference type="Pfam" id="PF08588"/>
    </source>
</evidence>
<evidence type="ECO:0000313" key="2">
    <source>
        <dbReference type="EMBL" id="KLT38961.1"/>
    </source>
</evidence>
<organism evidence="2 3">
    <name type="scientific">Cutaneotrichosporon oleaginosum</name>
    <dbReference type="NCBI Taxonomy" id="879819"/>
    <lineage>
        <taxon>Eukaryota</taxon>
        <taxon>Fungi</taxon>
        <taxon>Dikarya</taxon>
        <taxon>Basidiomycota</taxon>
        <taxon>Agaricomycotina</taxon>
        <taxon>Tremellomycetes</taxon>
        <taxon>Trichosporonales</taxon>
        <taxon>Trichosporonaceae</taxon>
        <taxon>Cutaneotrichosporon</taxon>
    </lineage>
</organism>
<keyword evidence="3" id="KW-1185">Reference proteome</keyword>
<feature type="domain" description="Domain of unknown function at the cortex 1" evidence="1">
    <location>
        <begin position="4"/>
        <end position="108"/>
    </location>
</feature>
<dbReference type="Pfam" id="PF08588">
    <property type="entry name" value="Duc1"/>
    <property type="match status" value="1"/>
</dbReference>
<reference evidence="2 3" key="1">
    <citation type="submission" date="2015-03" db="EMBL/GenBank/DDBJ databases">
        <title>Genomics and transcriptomics of the oil-accumulating basidiomycete yeast T. oleaginosus allow insights into substrate utilization and the diverse evolutionary trajectories of mating systems in fungi.</title>
        <authorList>
            <consortium name="DOE Joint Genome Institute"/>
            <person name="Kourist R."/>
            <person name="Kracht O."/>
            <person name="Bracharz F."/>
            <person name="Lipzen A."/>
            <person name="Nolan M."/>
            <person name="Ohm R."/>
            <person name="Grigoriev I."/>
            <person name="Sun S."/>
            <person name="Heitman J."/>
            <person name="Bruck T."/>
            <person name="Nowrousian M."/>
        </authorList>
    </citation>
    <scope>NUCLEOTIDE SEQUENCE [LARGE SCALE GENOMIC DNA]</scope>
    <source>
        <strain evidence="2 3">IBC0246</strain>
    </source>
</reference>
<evidence type="ECO:0000313" key="3">
    <source>
        <dbReference type="Proteomes" id="UP000053611"/>
    </source>
</evidence>
<dbReference type="GeneID" id="28986218"/>
<sequence length="108" mass="11717">MPKLRVLISTSAAYPPATLCPVNGGPVRVRTPNFDGEISVFIKGFEGEGAAGDGHEFFDHRPGLTYAMVVRGKYLDGVNGDDLVFGNVFERPIRDSLPWGTSIATKFM</sequence>
<accession>A0A0J0XD17</accession>
<gene>
    <name evidence="2" type="ORF">CC85DRAFT_305462</name>
</gene>